<accession>A0A382QXQ8</accession>
<proteinExistence type="predicted"/>
<feature type="non-terminal residue" evidence="11">
    <location>
        <position position="284"/>
    </location>
</feature>
<comment type="function">
    <text evidence="7">Part of a heterotetrameric complex that catalyzes the two-step biosynthesis of anthranilate, an intermediate in the biosynthesis of L-tryptophan. In the first step, the glutamine-binding beta subunit (TrpG) of anthranilate synthase (AS) provides the glutamine amidotransferase activity which generates ammonia as a substrate that, along with chorismate, is used in the second step, catalyzed by the large alpha subunit of AS (TrpE) to produce anthranilate. In the absence of TrpG, TrpE can synthesize anthranilate directly from chorismate and high concentrations of ammonia.</text>
</comment>
<evidence type="ECO:0000256" key="3">
    <source>
        <dbReference type="ARBA" id="ARBA00020653"/>
    </source>
</evidence>
<dbReference type="AlphaFoldDB" id="A0A382QXQ8"/>
<keyword evidence="5" id="KW-0460">Magnesium</keyword>
<feature type="domain" description="Chorismate-utilising enzyme C-terminal" evidence="9">
    <location>
        <begin position="201"/>
        <end position="282"/>
    </location>
</feature>
<evidence type="ECO:0000256" key="6">
    <source>
        <dbReference type="ARBA" id="ARBA00023239"/>
    </source>
</evidence>
<comment type="cofactor">
    <cofactor evidence="1">
        <name>Mg(2+)</name>
        <dbReference type="ChEBI" id="CHEBI:18420"/>
    </cofactor>
</comment>
<evidence type="ECO:0000256" key="4">
    <source>
        <dbReference type="ARBA" id="ARBA00022723"/>
    </source>
</evidence>
<dbReference type="GO" id="GO:0004049">
    <property type="term" value="F:anthranilate synthase activity"/>
    <property type="evidence" value="ECO:0007669"/>
    <property type="project" value="UniProtKB-EC"/>
</dbReference>
<reference evidence="11" key="1">
    <citation type="submission" date="2018-05" db="EMBL/GenBank/DDBJ databases">
        <authorList>
            <person name="Lanie J.A."/>
            <person name="Ng W.-L."/>
            <person name="Kazmierczak K.M."/>
            <person name="Andrzejewski T.M."/>
            <person name="Davidsen T.M."/>
            <person name="Wayne K.J."/>
            <person name="Tettelin H."/>
            <person name="Glass J.I."/>
            <person name="Rusch D."/>
            <person name="Podicherti R."/>
            <person name="Tsui H.-C.T."/>
            <person name="Winkler M.E."/>
        </authorList>
    </citation>
    <scope>NUCLEOTIDE SEQUENCE</scope>
</reference>
<dbReference type="InterPro" id="IPR005801">
    <property type="entry name" value="ADC_synthase"/>
</dbReference>
<dbReference type="GO" id="GO:0000162">
    <property type="term" value="P:L-tryptophan biosynthetic process"/>
    <property type="evidence" value="ECO:0007669"/>
    <property type="project" value="TreeGrafter"/>
</dbReference>
<dbReference type="InterPro" id="IPR015890">
    <property type="entry name" value="Chorismate_C"/>
</dbReference>
<name>A0A382QXQ8_9ZZZZ</name>
<evidence type="ECO:0000256" key="1">
    <source>
        <dbReference type="ARBA" id="ARBA00001946"/>
    </source>
</evidence>
<evidence type="ECO:0000256" key="7">
    <source>
        <dbReference type="ARBA" id="ARBA00025634"/>
    </source>
</evidence>
<evidence type="ECO:0000313" key="11">
    <source>
        <dbReference type="EMBL" id="SVC90284.1"/>
    </source>
</evidence>
<protein>
    <recommendedName>
        <fullName evidence="3">Anthranilate synthase component 1</fullName>
    </recommendedName>
</protein>
<sequence>MLKPITREIIADLETPVSTYLKLSGNGPTFLLESVTGGENVARYSFIGLQPSTAFVIRDQITAIHSGPNLELTATHTDDPFSILRNALVPYSKETPPGLPRLVGGLVGYLSYDAVRYFEPNVDLPLHELPDGIFLLCDTLLAFDHTRGRLLAITYAEENSTSEKEVANERLNAIEHKLTMPLPDTSHIFESESSSQQSHTKTSFQDMVLKAKEHIMAGDILQVVLSQKFTNKTKAHPFSIYRTLRRINPSPYMFFFDFGDLNTKPFQLIGASPEVHVRMENDRA</sequence>
<evidence type="ECO:0000256" key="5">
    <source>
        <dbReference type="ARBA" id="ARBA00022842"/>
    </source>
</evidence>
<evidence type="ECO:0000259" key="9">
    <source>
        <dbReference type="Pfam" id="PF00425"/>
    </source>
</evidence>
<organism evidence="11">
    <name type="scientific">marine metagenome</name>
    <dbReference type="NCBI Taxonomy" id="408172"/>
    <lineage>
        <taxon>unclassified sequences</taxon>
        <taxon>metagenomes</taxon>
        <taxon>ecological metagenomes</taxon>
    </lineage>
</organism>
<dbReference type="PANTHER" id="PTHR11236:SF48">
    <property type="entry name" value="ISOCHORISMATE SYNTHASE MENF"/>
    <property type="match status" value="1"/>
</dbReference>
<comment type="catalytic activity">
    <reaction evidence="8">
        <text>chorismate + L-glutamine = anthranilate + pyruvate + L-glutamate + H(+)</text>
        <dbReference type="Rhea" id="RHEA:21732"/>
        <dbReference type="ChEBI" id="CHEBI:15361"/>
        <dbReference type="ChEBI" id="CHEBI:15378"/>
        <dbReference type="ChEBI" id="CHEBI:16567"/>
        <dbReference type="ChEBI" id="CHEBI:29748"/>
        <dbReference type="ChEBI" id="CHEBI:29985"/>
        <dbReference type="ChEBI" id="CHEBI:58359"/>
        <dbReference type="EC" id="4.1.3.27"/>
    </reaction>
</comment>
<dbReference type="Gene3D" id="3.60.120.10">
    <property type="entry name" value="Anthranilate synthase"/>
    <property type="match status" value="1"/>
</dbReference>
<evidence type="ECO:0000256" key="8">
    <source>
        <dbReference type="ARBA" id="ARBA00047683"/>
    </source>
</evidence>
<feature type="domain" description="Anthranilate synthase component I N-terminal" evidence="10">
    <location>
        <begin position="12"/>
        <end position="150"/>
    </location>
</feature>
<dbReference type="InterPro" id="IPR019999">
    <property type="entry name" value="Anth_synth_I-like"/>
</dbReference>
<keyword evidence="4" id="KW-0479">Metal-binding</keyword>
<dbReference type="PANTHER" id="PTHR11236">
    <property type="entry name" value="AMINOBENZOATE/ANTHRANILATE SYNTHASE"/>
    <property type="match status" value="1"/>
</dbReference>
<dbReference type="Pfam" id="PF04715">
    <property type="entry name" value="Anth_synt_I_N"/>
    <property type="match status" value="1"/>
</dbReference>
<dbReference type="Pfam" id="PF00425">
    <property type="entry name" value="Chorismate_bind"/>
    <property type="match status" value="1"/>
</dbReference>
<comment type="subunit">
    <text evidence="2">Heterotetramer consisting of two non-identical subunits: a beta subunit (TrpG) and a large alpha subunit (TrpE).</text>
</comment>
<evidence type="ECO:0000256" key="2">
    <source>
        <dbReference type="ARBA" id="ARBA00011575"/>
    </source>
</evidence>
<dbReference type="SUPFAM" id="SSF56322">
    <property type="entry name" value="ADC synthase"/>
    <property type="match status" value="1"/>
</dbReference>
<gene>
    <name evidence="11" type="ORF">METZ01_LOCUS343138</name>
</gene>
<dbReference type="GO" id="GO:0046872">
    <property type="term" value="F:metal ion binding"/>
    <property type="evidence" value="ECO:0007669"/>
    <property type="project" value="UniProtKB-KW"/>
</dbReference>
<keyword evidence="6" id="KW-0456">Lyase</keyword>
<evidence type="ECO:0000259" key="10">
    <source>
        <dbReference type="Pfam" id="PF04715"/>
    </source>
</evidence>
<dbReference type="InterPro" id="IPR006805">
    <property type="entry name" value="Anth_synth_I_N"/>
</dbReference>
<dbReference type="EMBL" id="UINC01117683">
    <property type="protein sequence ID" value="SVC90284.1"/>
    <property type="molecule type" value="Genomic_DNA"/>
</dbReference>